<dbReference type="AlphaFoldDB" id="A0A2S6H648"/>
<keyword evidence="2" id="KW-1185">Reference proteome</keyword>
<gene>
    <name evidence="1" type="ORF">B0F88_103304</name>
</gene>
<dbReference type="Pfam" id="PF14076">
    <property type="entry name" value="DUF4258"/>
    <property type="match status" value="1"/>
</dbReference>
<organism evidence="1 2">
    <name type="scientific">Methylobacter tundripaludum</name>
    <dbReference type="NCBI Taxonomy" id="173365"/>
    <lineage>
        <taxon>Bacteria</taxon>
        <taxon>Pseudomonadati</taxon>
        <taxon>Pseudomonadota</taxon>
        <taxon>Gammaproteobacteria</taxon>
        <taxon>Methylococcales</taxon>
        <taxon>Methylococcaceae</taxon>
        <taxon>Methylobacter</taxon>
    </lineage>
</organism>
<protein>
    <submittedName>
        <fullName evidence="1">Uncharacterized protein DUF4258</fullName>
    </submittedName>
</protein>
<sequence>MHSQRFNKIIHVTEHAQKRMIERDISKELLSDLIETGRLSYKDDKHAWIAKCYQHRTDNLLCAAVVMDQAIIVKTVMYHFSFENEL</sequence>
<name>A0A2S6H648_9GAMM</name>
<evidence type="ECO:0000313" key="1">
    <source>
        <dbReference type="EMBL" id="PPK72866.1"/>
    </source>
</evidence>
<evidence type="ECO:0000313" key="2">
    <source>
        <dbReference type="Proteomes" id="UP000238071"/>
    </source>
</evidence>
<dbReference type="RefSeq" id="WP_104422954.1">
    <property type="nucleotide sequence ID" value="NZ_PTIY01000003.1"/>
</dbReference>
<dbReference type="Proteomes" id="UP000238071">
    <property type="component" value="Unassembled WGS sequence"/>
</dbReference>
<accession>A0A2S6H648</accession>
<comment type="caution">
    <text evidence="1">The sequence shown here is derived from an EMBL/GenBank/DDBJ whole genome shotgun (WGS) entry which is preliminary data.</text>
</comment>
<dbReference type="EMBL" id="PTIY01000003">
    <property type="protein sequence ID" value="PPK72866.1"/>
    <property type="molecule type" value="Genomic_DNA"/>
</dbReference>
<dbReference type="OrthoDB" id="8906826at2"/>
<reference evidence="1 2" key="1">
    <citation type="submission" date="2018-02" db="EMBL/GenBank/DDBJ databases">
        <title>Subsurface microbial communities from deep shales in Ohio and West Virginia, USA.</title>
        <authorList>
            <person name="Wrighton K."/>
        </authorList>
    </citation>
    <scope>NUCLEOTIDE SEQUENCE [LARGE SCALE GENOMIC DNA]</scope>
    <source>
        <strain evidence="1 2">OWC-G53F</strain>
    </source>
</reference>
<proteinExistence type="predicted"/>
<dbReference type="InterPro" id="IPR025354">
    <property type="entry name" value="DUF4258"/>
</dbReference>